<organism evidence="1 2">
    <name type="scientific">Crucibulum laeve</name>
    <dbReference type="NCBI Taxonomy" id="68775"/>
    <lineage>
        <taxon>Eukaryota</taxon>
        <taxon>Fungi</taxon>
        <taxon>Dikarya</taxon>
        <taxon>Basidiomycota</taxon>
        <taxon>Agaricomycotina</taxon>
        <taxon>Agaricomycetes</taxon>
        <taxon>Agaricomycetidae</taxon>
        <taxon>Agaricales</taxon>
        <taxon>Agaricineae</taxon>
        <taxon>Nidulariaceae</taxon>
        <taxon>Crucibulum</taxon>
    </lineage>
</organism>
<accession>A0A5C3LGK2</accession>
<sequence>MEATDTSPLEVEVQELRSQLTQERAFFRQELRRISEELQTLRKFVKELTEFKQQIDSSSYSGQNGSLIYRNQSTPKMSPAMVDKNLAVPQEIVDIVVDQLQDDPKALIQCSLVAPSWVSPGIDLLSQPWKQFVAALNTSSTITELYLKNVGGSEVDIQETISSFDFLEKLAYYGRHHRLYYPVPAIIFPDLSIKPPRSLRVLDGDPFHEGDPATINLSLWPWLFRDDCRITSSVSEIESIAEHLRRLGPSLKELQLGFWMTLDENGALMGLESMFFEHINLHENCKLQVLEITNLICFDGLKFTESLQMIPRILHYLAGIPLVEIKFDVDFREREHYRADNESDIDIIWLSIDKILDSSGFLSLKSLRFMMSDVKHYTAVIPRAITAFLPLCAERRILTFSSLDLNALPA</sequence>
<gene>
    <name evidence="1" type="ORF">BDQ12DRAFT_671219</name>
</gene>
<dbReference type="Proteomes" id="UP000308652">
    <property type="component" value="Unassembled WGS sequence"/>
</dbReference>
<dbReference type="EMBL" id="ML213680">
    <property type="protein sequence ID" value="TFK32269.1"/>
    <property type="molecule type" value="Genomic_DNA"/>
</dbReference>
<name>A0A5C3LGK2_9AGAR</name>
<reference evidence="1 2" key="1">
    <citation type="journal article" date="2019" name="Nat. Ecol. Evol.">
        <title>Megaphylogeny resolves global patterns of mushroom evolution.</title>
        <authorList>
            <person name="Varga T."/>
            <person name="Krizsan K."/>
            <person name="Foldi C."/>
            <person name="Dima B."/>
            <person name="Sanchez-Garcia M."/>
            <person name="Sanchez-Ramirez S."/>
            <person name="Szollosi G.J."/>
            <person name="Szarkandi J.G."/>
            <person name="Papp V."/>
            <person name="Albert L."/>
            <person name="Andreopoulos W."/>
            <person name="Angelini C."/>
            <person name="Antonin V."/>
            <person name="Barry K.W."/>
            <person name="Bougher N.L."/>
            <person name="Buchanan P."/>
            <person name="Buyck B."/>
            <person name="Bense V."/>
            <person name="Catcheside P."/>
            <person name="Chovatia M."/>
            <person name="Cooper J."/>
            <person name="Damon W."/>
            <person name="Desjardin D."/>
            <person name="Finy P."/>
            <person name="Geml J."/>
            <person name="Haridas S."/>
            <person name="Hughes K."/>
            <person name="Justo A."/>
            <person name="Karasinski D."/>
            <person name="Kautmanova I."/>
            <person name="Kiss B."/>
            <person name="Kocsube S."/>
            <person name="Kotiranta H."/>
            <person name="LaButti K.M."/>
            <person name="Lechner B.E."/>
            <person name="Liimatainen K."/>
            <person name="Lipzen A."/>
            <person name="Lukacs Z."/>
            <person name="Mihaltcheva S."/>
            <person name="Morgado L.N."/>
            <person name="Niskanen T."/>
            <person name="Noordeloos M.E."/>
            <person name="Ohm R.A."/>
            <person name="Ortiz-Santana B."/>
            <person name="Ovrebo C."/>
            <person name="Racz N."/>
            <person name="Riley R."/>
            <person name="Savchenko A."/>
            <person name="Shiryaev A."/>
            <person name="Soop K."/>
            <person name="Spirin V."/>
            <person name="Szebenyi C."/>
            <person name="Tomsovsky M."/>
            <person name="Tulloss R.E."/>
            <person name="Uehling J."/>
            <person name="Grigoriev I.V."/>
            <person name="Vagvolgyi C."/>
            <person name="Papp T."/>
            <person name="Martin F.M."/>
            <person name="Miettinen O."/>
            <person name="Hibbett D.S."/>
            <person name="Nagy L.G."/>
        </authorList>
    </citation>
    <scope>NUCLEOTIDE SEQUENCE [LARGE SCALE GENOMIC DNA]</scope>
    <source>
        <strain evidence="1 2">CBS 166.37</strain>
    </source>
</reference>
<keyword evidence="2" id="KW-1185">Reference proteome</keyword>
<evidence type="ECO:0000313" key="1">
    <source>
        <dbReference type="EMBL" id="TFK32269.1"/>
    </source>
</evidence>
<protein>
    <submittedName>
        <fullName evidence="1">Uncharacterized protein</fullName>
    </submittedName>
</protein>
<proteinExistence type="predicted"/>
<evidence type="ECO:0000313" key="2">
    <source>
        <dbReference type="Proteomes" id="UP000308652"/>
    </source>
</evidence>
<dbReference type="AlphaFoldDB" id="A0A5C3LGK2"/>